<dbReference type="PANTHER" id="PTHR14043">
    <property type="entry name" value="CCAAT DISPLACEMENT PROTEIN-RELATED"/>
    <property type="match status" value="1"/>
</dbReference>
<proteinExistence type="predicted"/>
<comment type="caution">
    <text evidence="3">The sequence shown here is derived from an EMBL/GenBank/DDBJ whole genome shotgun (WGS) entry which is preliminary data.</text>
</comment>
<dbReference type="InterPro" id="IPR057476">
    <property type="entry name" value="Cux_N"/>
</dbReference>
<dbReference type="OrthoDB" id="10257567at2759"/>
<protein>
    <recommendedName>
        <fullName evidence="2">Cux N-terminal domain-containing protein</fullName>
    </recommendedName>
</protein>
<sequence length="184" mass="21104">MNVVEQNFSGALATWRDINLAEWQKTLDVQGIELVDNQKESVLGRKALADKTKEFKKLSDEEKPSAFKGLLKAYQMEIDNLTKRSKASENAFLKVYKVLAEAPDPYPFLEAAVDQTVKVAEALESEVKLQKLREENAEMKKRIYEFSIVETAKKKAELRVEYLEEKVMFYGLLIIPHLQMASDE</sequence>
<evidence type="ECO:0000313" key="3">
    <source>
        <dbReference type="EMBL" id="KAF9469930.1"/>
    </source>
</evidence>
<accession>A0A9P6CQ70</accession>
<keyword evidence="4" id="KW-1185">Reference proteome</keyword>
<gene>
    <name evidence="3" type="ORF">BDZ94DRAFT_42858</name>
</gene>
<evidence type="ECO:0000259" key="2">
    <source>
        <dbReference type="Pfam" id="PF25398"/>
    </source>
</evidence>
<reference evidence="3" key="1">
    <citation type="submission" date="2020-11" db="EMBL/GenBank/DDBJ databases">
        <authorList>
            <consortium name="DOE Joint Genome Institute"/>
            <person name="Ahrendt S."/>
            <person name="Riley R."/>
            <person name="Andreopoulos W."/>
            <person name="Labutti K."/>
            <person name="Pangilinan J."/>
            <person name="Ruiz-Duenas F.J."/>
            <person name="Barrasa J.M."/>
            <person name="Sanchez-Garcia M."/>
            <person name="Camarero S."/>
            <person name="Miyauchi S."/>
            <person name="Serrano A."/>
            <person name="Linde D."/>
            <person name="Babiker R."/>
            <person name="Drula E."/>
            <person name="Ayuso-Fernandez I."/>
            <person name="Pacheco R."/>
            <person name="Padilla G."/>
            <person name="Ferreira P."/>
            <person name="Barriuso J."/>
            <person name="Kellner H."/>
            <person name="Castanera R."/>
            <person name="Alfaro M."/>
            <person name="Ramirez L."/>
            <person name="Pisabarro A.G."/>
            <person name="Kuo A."/>
            <person name="Tritt A."/>
            <person name="Lipzen A."/>
            <person name="He G."/>
            <person name="Yan M."/>
            <person name="Ng V."/>
            <person name="Cullen D."/>
            <person name="Martin F."/>
            <person name="Rosso M.-N."/>
            <person name="Henrissat B."/>
            <person name="Hibbett D."/>
            <person name="Martinez A.T."/>
            <person name="Grigoriev I.V."/>
        </authorList>
    </citation>
    <scope>NUCLEOTIDE SEQUENCE</scope>
    <source>
        <strain evidence="3">CBS 247.69</strain>
    </source>
</reference>
<dbReference type="EMBL" id="MU150229">
    <property type="protein sequence ID" value="KAF9469930.1"/>
    <property type="molecule type" value="Genomic_DNA"/>
</dbReference>
<dbReference type="PANTHER" id="PTHR14043:SF2">
    <property type="entry name" value="HOMEOBOX PROTEIN CUT"/>
    <property type="match status" value="1"/>
</dbReference>
<name>A0A9P6CQ70_9AGAR</name>
<evidence type="ECO:0000313" key="4">
    <source>
        <dbReference type="Proteomes" id="UP000807353"/>
    </source>
</evidence>
<organism evidence="3 4">
    <name type="scientific">Collybia nuda</name>
    <dbReference type="NCBI Taxonomy" id="64659"/>
    <lineage>
        <taxon>Eukaryota</taxon>
        <taxon>Fungi</taxon>
        <taxon>Dikarya</taxon>
        <taxon>Basidiomycota</taxon>
        <taxon>Agaricomycotina</taxon>
        <taxon>Agaricomycetes</taxon>
        <taxon>Agaricomycetidae</taxon>
        <taxon>Agaricales</taxon>
        <taxon>Tricholomatineae</taxon>
        <taxon>Clitocybaceae</taxon>
        <taxon>Collybia</taxon>
    </lineage>
</organism>
<dbReference type="Proteomes" id="UP000807353">
    <property type="component" value="Unassembled WGS sequence"/>
</dbReference>
<keyword evidence="1" id="KW-0175">Coiled coil</keyword>
<dbReference type="AlphaFoldDB" id="A0A9P6CQ70"/>
<feature type="domain" description="Cux N-terminal" evidence="2">
    <location>
        <begin position="5"/>
        <end position="116"/>
    </location>
</feature>
<dbReference type="Pfam" id="PF25398">
    <property type="entry name" value="CUX1_N"/>
    <property type="match status" value="1"/>
</dbReference>
<evidence type="ECO:0000256" key="1">
    <source>
        <dbReference type="ARBA" id="ARBA00023054"/>
    </source>
</evidence>